<feature type="active site" evidence="5">
    <location>
        <position position="255"/>
    </location>
</feature>
<dbReference type="PANTHER" id="PTHR43570:SF20">
    <property type="entry name" value="ALDEHYDE DEHYDROGENASE ALDX-RELATED"/>
    <property type="match status" value="1"/>
</dbReference>
<evidence type="ECO:0000256" key="4">
    <source>
        <dbReference type="PIRNR" id="PIRNR036492"/>
    </source>
</evidence>
<sequence length="471" mass="50772">MDMIETMMPDGVAGLDTLFARQQARAIALRSSGAEARIAKMRALEAAVQAWRPRLYAALQEDLGKPEAEADLSEILPVLSEIRHARRHLKSWMKPQRAAPTLTTFGTRARIRHEPRGVCLIISPWNYPVNLALGPLASAIAAGNTAILKPSEMAPATSAALAAMLAEIFAPDEVAVREGDAAIATALLDLPFDHIFFTGSPAIGKVVMTAAARHLSSVTLELGGKSPVIVDAGADLAKAAKAIAWGKFTNCGQTCIAPDHLYAHEAVHDELVRRVRAETARMYGAAPGADYGRIVNERHFDRIMRLLDDARGRGATVEGGAADRARRLIAPAFVSGAPRESAVMQEEIFGPVLPVIRFRDAAEPIEAINAAPKPLALYLFARDRRFTDRVIGETSSGGVGINTTMLHFLHGNLPFGGVNNSGIGNAHGFYGFRAFSHERAVLRDVASATPMLFPPYTKRVRMMVKSVLRLA</sequence>
<dbReference type="RefSeq" id="WP_011942104.1">
    <property type="nucleotide sequence ID" value="NC_009484.1"/>
</dbReference>
<evidence type="ECO:0000256" key="3">
    <source>
        <dbReference type="ARBA" id="ARBA00023027"/>
    </source>
</evidence>
<dbReference type="InterPro" id="IPR012394">
    <property type="entry name" value="Aldehyde_DH_NAD(P)"/>
</dbReference>
<dbReference type="PANTHER" id="PTHR43570">
    <property type="entry name" value="ALDEHYDE DEHYDROGENASE"/>
    <property type="match status" value="1"/>
</dbReference>
<feature type="active site" evidence="5 6">
    <location>
        <position position="221"/>
    </location>
</feature>
<dbReference type="GO" id="GO:0005737">
    <property type="term" value="C:cytoplasm"/>
    <property type="evidence" value="ECO:0007669"/>
    <property type="project" value="TreeGrafter"/>
</dbReference>
<dbReference type="STRING" id="349163.Acry_1254"/>
<dbReference type="GO" id="GO:0004029">
    <property type="term" value="F:aldehyde dehydrogenase (NAD+) activity"/>
    <property type="evidence" value="ECO:0007669"/>
    <property type="project" value="TreeGrafter"/>
</dbReference>
<gene>
    <name evidence="9" type="ordered locus">Acry_1254</name>
</gene>
<dbReference type="Pfam" id="PF00171">
    <property type="entry name" value="Aldedh"/>
    <property type="match status" value="1"/>
</dbReference>
<organism evidence="9 10">
    <name type="scientific">Acidiphilium cryptum (strain JF-5)</name>
    <dbReference type="NCBI Taxonomy" id="349163"/>
    <lineage>
        <taxon>Bacteria</taxon>
        <taxon>Pseudomonadati</taxon>
        <taxon>Pseudomonadota</taxon>
        <taxon>Alphaproteobacteria</taxon>
        <taxon>Acetobacterales</taxon>
        <taxon>Acidocellaceae</taxon>
        <taxon>Acidiphilium</taxon>
    </lineage>
</organism>
<comment type="similarity">
    <text evidence="1 4 7">Belongs to the aldehyde dehydrogenase family.</text>
</comment>
<proteinExistence type="inferred from homology"/>
<dbReference type="InterPro" id="IPR016162">
    <property type="entry name" value="Ald_DH_N"/>
</dbReference>
<dbReference type="EMBL" id="CP000697">
    <property type="protein sequence ID" value="ABQ30465.1"/>
    <property type="molecule type" value="Genomic_DNA"/>
</dbReference>
<dbReference type="CDD" id="cd07134">
    <property type="entry name" value="ALDH_AlkH-like"/>
    <property type="match status" value="1"/>
</dbReference>
<dbReference type="InterPro" id="IPR015590">
    <property type="entry name" value="Aldehyde_DH_dom"/>
</dbReference>
<name>A5FXY3_ACICJ</name>
<dbReference type="SUPFAM" id="SSF53720">
    <property type="entry name" value="ALDH-like"/>
    <property type="match status" value="1"/>
</dbReference>
<evidence type="ECO:0000256" key="5">
    <source>
        <dbReference type="PIRSR" id="PIRSR036492-1"/>
    </source>
</evidence>
<keyword evidence="10" id="KW-1185">Reference proteome</keyword>
<dbReference type="PIRSF" id="PIRSF036492">
    <property type="entry name" value="ALDH"/>
    <property type="match status" value="1"/>
</dbReference>
<dbReference type="HOGENOM" id="CLU_005391_3_1_5"/>
<evidence type="ECO:0000259" key="8">
    <source>
        <dbReference type="Pfam" id="PF00171"/>
    </source>
</evidence>
<dbReference type="GO" id="GO:0006081">
    <property type="term" value="P:aldehyde metabolic process"/>
    <property type="evidence" value="ECO:0007669"/>
    <property type="project" value="InterPro"/>
</dbReference>
<protein>
    <recommendedName>
        <fullName evidence="4">Aldehyde dehydrogenase</fullName>
    </recommendedName>
</protein>
<evidence type="ECO:0000256" key="2">
    <source>
        <dbReference type="ARBA" id="ARBA00023002"/>
    </source>
</evidence>
<dbReference type="eggNOG" id="COG1012">
    <property type="taxonomic scope" value="Bacteria"/>
</dbReference>
<dbReference type="AlphaFoldDB" id="A5FXY3"/>
<dbReference type="FunFam" id="3.40.309.10:FF:000003">
    <property type="entry name" value="Aldehyde dehydrogenase"/>
    <property type="match status" value="1"/>
</dbReference>
<evidence type="ECO:0000256" key="7">
    <source>
        <dbReference type="RuleBase" id="RU003345"/>
    </source>
</evidence>
<accession>A5FXY3</accession>
<keyword evidence="3" id="KW-0520">NAD</keyword>
<dbReference type="PROSITE" id="PS00687">
    <property type="entry name" value="ALDEHYDE_DEHYDR_GLU"/>
    <property type="match status" value="1"/>
</dbReference>
<dbReference type="Gene3D" id="3.40.309.10">
    <property type="entry name" value="Aldehyde Dehydrogenase, Chain A, domain 2"/>
    <property type="match status" value="1"/>
</dbReference>
<reference evidence="9 10" key="1">
    <citation type="submission" date="2007-05" db="EMBL/GenBank/DDBJ databases">
        <title>Complete sequence of chromosome of Acidiphilium cryptum JF-5.</title>
        <authorList>
            <consortium name="US DOE Joint Genome Institute"/>
            <person name="Copeland A."/>
            <person name="Lucas S."/>
            <person name="Lapidus A."/>
            <person name="Barry K."/>
            <person name="Detter J.C."/>
            <person name="Glavina del Rio T."/>
            <person name="Hammon N."/>
            <person name="Israni S."/>
            <person name="Dalin E."/>
            <person name="Tice H."/>
            <person name="Pitluck S."/>
            <person name="Sims D."/>
            <person name="Brettin T."/>
            <person name="Bruce D."/>
            <person name="Han C."/>
            <person name="Schmutz J."/>
            <person name="Larimer F."/>
            <person name="Land M."/>
            <person name="Hauser L."/>
            <person name="Kyrpides N."/>
            <person name="Kim E."/>
            <person name="Magnuson T."/>
            <person name="Richardson P."/>
        </authorList>
    </citation>
    <scope>NUCLEOTIDE SEQUENCE [LARGE SCALE GENOMIC DNA]</scope>
    <source>
        <strain evidence="9 10">JF-5</strain>
    </source>
</reference>
<evidence type="ECO:0000313" key="9">
    <source>
        <dbReference type="EMBL" id="ABQ30465.1"/>
    </source>
</evidence>
<feature type="domain" description="Aldehyde dehydrogenase" evidence="8">
    <location>
        <begin position="28"/>
        <end position="440"/>
    </location>
</feature>
<dbReference type="FunFam" id="3.40.605.10:FF:000004">
    <property type="entry name" value="Aldehyde dehydrogenase"/>
    <property type="match status" value="1"/>
</dbReference>
<dbReference type="InterPro" id="IPR016163">
    <property type="entry name" value="Ald_DH_C"/>
</dbReference>
<dbReference type="InterPro" id="IPR016161">
    <property type="entry name" value="Ald_DH/histidinol_DH"/>
</dbReference>
<dbReference type="Proteomes" id="UP000000245">
    <property type="component" value="Chromosome"/>
</dbReference>
<evidence type="ECO:0000256" key="6">
    <source>
        <dbReference type="PROSITE-ProRule" id="PRU10007"/>
    </source>
</evidence>
<dbReference type="PROSITE" id="PS00070">
    <property type="entry name" value="ALDEHYDE_DEHYDR_CYS"/>
    <property type="match status" value="1"/>
</dbReference>
<dbReference type="KEGG" id="acr:Acry_1254"/>
<dbReference type="InterPro" id="IPR029510">
    <property type="entry name" value="Ald_DH_CS_GLU"/>
</dbReference>
<dbReference type="Gene3D" id="3.40.605.10">
    <property type="entry name" value="Aldehyde Dehydrogenase, Chain A, domain 1"/>
    <property type="match status" value="1"/>
</dbReference>
<dbReference type="InterPro" id="IPR016160">
    <property type="entry name" value="Ald_DH_CS_CYS"/>
</dbReference>
<evidence type="ECO:0000313" key="10">
    <source>
        <dbReference type="Proteomes" id="UP000000245"/>
    </source>
</evidence>
<keyword evidence="2 4" id="KW-0560">Oxidoreductase</keyword>
<evidence type="ECO:0000256" key="1">
    <source>
        <dbReference type="ARBA" id="ARBA00009986"/>
    </source>
</evidence>